<evidence type="ECO:0000313" key="2">
    <source>
        <dbReference type="EMBL" id="MFC5054610.1"/>
    </source>
</evidence>
<name>A0ABV9XZE4_9PSEU</name>
<dbReference type="Pfam" id="PF11706">
    <property type="entry name" value="zf-CGNR"/>
    <property type="match status" value="1"/>
</dbReference>
<dbReference type="SUPFAM" id="SSF160904">
    <property type="entry name" value="Jann2411-like"/>
    <property type="match status" value="1"/>
</dbReference>
<dbReference type="RefSeq" id="WP_344034089.1">
    <property type="nucleotide sequence ID" value="NZ_BAAAKE010000001.1"/>
</dbReference>
<dbReference type="InterPro" id="IPR021005">
    <property type="entry name" value="Znf_CGNR"/>
</dbReference>
<keyword evidence="3" id="KW-1185">Reference proteome</keyword>
<dbReference type="PANTHER" id="PTHR35525">
    <property type="entry name" value="BLL6575 PROTEIN"/>
    <property type="match status" value="1"/>
</dbReference>
<evidence type="ECO:0000313" key="3">
    <source>
        <dbReference type="Proteomes" id="UP001595833"/>
    </source>
</evidence>
<comment type="caution">
    <text evidence="2">The sequence shown here is derived from an EMBL/GenBank/DDBJ whole genome shotgun (WGS) entry which is preliminary data.</text>
</comment>
<sequence length="198" mass="21895">MPTWARTLTGHDGRRYRFDPGSFSLELLVTGGPGEYRRYEVLHAPEDLATWLRDCRLTTTAPITDVHVTHEDLERVKALRDAFLRVARALAHGAAPDPAHVEALNAATAETPRPRLDPGTLALAWAAPVTGAQVLGAAARDAVRTIATGAIRECSADDCRLLFLDTSRSGSRRWCSMERCGNRHKVRTHRVRREAEPL</sequence>
<accession>A0ABV9XZE4</accession>
<gene>
    <name evidence="2" type="ORF">ACFPFM_12700</name>
</gene>
<dbReference type="EMBL" id="JBHSJB010000011">
    <property type="protein sequence ID" value="MFC5054610.1"/>
    <property type="molecule type" value="Genomic_DNA"/>
</dbReference>
<dbReference type="InterPro" id="IPR023286">
    <property type="entry name" value="ABATE_dom_sf"/>
</dbReference>
<dbReference type="Proteomes" id="UP001595833">
    <property type="component" value="Unassembled WGS sequence"/>
</dbReference>
<protein>
    <submittedName>
        <fullName evidence="2">CGNR zinc finger domain-containing protein</fullName>
    </submittedName>
</protein>
<dbReference type="InterPro" id="IPR010852">
    <property type="entry name" value="ABATE"/>
</dbReference>
<feature type="domain" description="Zinc finger CGNR" evidence="1">
    <location>
        <begin position="151"/>
        <end position="193"/>
    </location>
</feature>
<dbReference type="Gene3D" id="1.10.3300.10">
    <property type="entry name" value="Jann2411-like domain"/>
    <property type="match status" value="1"/>
</dbReference>
<evidence type="ECO:0000259" key="1">
    <source>
        <dbReference type="Pfam" id="PF11706"/>
    </source>
</evidence>
<dbReference type="PANTHER" id="PTHR35525:SF3">
    <property type="entry name" value="BLL6575 PROTEIN"/>
    <property type="match status" value="1"/>
</dbReference>
<reference evidence="3" key="1">
    <citation type="journal article" date="2019" name="Int. J. Syst. Evol. Microbiol.">
        <title>The Global Catalogue of Microorganisms (GCM) 10K type strain sequencing project: providing services to taxonomists for standard genome sequencing and annotation.</title>
        <authorList>
            <consortium name="The Broad Institute Genomics Platform"/>
            <consortium name="The Broad Institute Genome Sequencing Center for Infectious Disease"/>
            <person name="Wu L."/>
            <person name="Ma J."/>
        </authorList>
    </citation>
    <scope>NUCLEOTIDE SEQUENCE [LARGE SCALE GENOMIC DNA]</scope>
    <source>
        <strain evidence="3">KCTC 12848</strain>
    </source>
</reference>
<dbReference type="Pfam" id="PF07336">
    <property type="entry name" value="ABATE"/>
    <property type="match status" value="1"/>
</dbReference>
<proteinExistence type="predicted"/>
<organism evidence="2 3">
    <name type="scientific">Saccharothrix xinjiangensis</name>
    <dbReference type="NCBI Taxonomy" id="204798"/>
    <lineage>
        <taxon>Bacteria</taxon>
        <taxon>Bacillati</taxon>
        <taxon>Actinomycetota</taxon>
        <taxon>Actinomycetes</taxon>
        <taxon>Pseudonocardiales</taxon>
        <taxon>Pseudonocardiaceae</taxon>
        <taxon>Saccharothrix</taxon>
    </lineage>
</organism>